<dbReference type="AlphaFoldDB" id="A0A0V1KK51"/>
<dbReference type="OrthoDB" id="6740409at2759"/>
<protein>
    <recommendedName>
        <fullName evidence="3">MULE transposase domain-containing protein</fullName>
    </recommendedName>
</protein>
<dbReference type="EMBL" id="JYDW01000659">
    <property type="protein sequence ID" value="KRZ47603.1"/>
    <property type="molecule type" value="Genomic_DNA"/>
</dbReference>
<evidence type="ECO:0000313" key="2">
    <source>
        <dbReference type="Proteomes" id="UP000054721"/>
    </source>
</evidence>
<reference evidence="1 2" key="1">
    <citation type="submission" date="2015-05" db="EMBL/GenBank/DDBJ databases">
        <title>Evolution of Trichinella species and genotypes.</title>
        <authorList>
            <person name="Korhonen P.K."/>
            <person name="Edoardo P."/>
            <person name="Giuseppe L.R."/>
            <person name="Gasser R.B."/>
        </authorList>
    </citation>
    <scope>NUCLEOTIDE SEQUENCE [LARGE SCALE GENOMIC DNA]</scope>
    <source>
        <strain evidence="1">ISS10</strain>
    </source>
</reference>
<sequence>MRTWGMDGTFKVVPQWYQQLFTIRAFVAGKLVPAVYCLCTGKDIGTYWFIFQDLINKAAVLRVNLHPETIICDFEIALESNHHQTDATTPSDVPPYATVLNTAAQVKVFVKQSSNEIVIANEIANAIDDVNLIVNEIVGFCYSFHSISSAYWHPDKLIIQPLIYSIFEVFQNAPPGLNACKMRHSEHNSYDL</sequence>
<organism evidence="1 2">
    <name type="scientific">Trichinella nativa</name>
    <dbReference type="NCBI Taxonomy" id="6335"/>
    <lineage>
        <taxon>Eukaryota</taxon>
        <taxon>Metazoa</taxon>
        <taxon>Ecdysozoa</taxon>
        <taxon>Nematoda</taxon>
        <taxon>Enoplea</taxon>
        <taxon>Dorylaimia</taxon>
        <taxon>Trichinellida</taxon>
        <taxon>Trichinellidae</taxon>
        <taxon>Trichinella</taxon>
    </lineage>
</organism>
<evidence type="ECO:0000313" key="1">
    <source>
        <dbReference type="EMBL" id="KRZ47603.1"/>
    </source>
</evidence>
<comment type="caution">
    <text evidence="1">The sequence shown here is derived from an EMBL/GenBank/DDBJ whole genome shotgun (WGS) entry which is preliminary data.</text>
</comment>
<proteinExistence type="predicted"/>
<accession>A0A0V1KK51</accession>
<gene>
    <name evidence="1" type="ORF">T02_7968</name>
</gene>
<name>A0A0V1KK51_9BILA</name>
<evidence type="ECO:0008006" key="3">
    <source>
        <dbReference type="Google" id="ProtNLM"/>
    </source>
</evidence>
<keyword evidence="2" id="KW-1185">Reference proteome</keyword>
<dbReference type="Proteomes" id="UP000054721">
    <property type="component" value="Unassembled WGS sequence"/>
</dbReference>